<reference evidence="5 6" key="1">
    <citation type="submission" date="2024-01" db="EMBL/GenBank/DDBJ databases">
        <title>Genome insights into Plantactinospora veratri sp. nov.</title>
        <authorList>
            <person name="Wang L."/>
        </authorList>
    </citation>
    <scope>NUCLEOTIDE SEQUENCE [LARGE SCALE GENOMIC DNA]</scope>
    <source>
        <strain evidence="5 6">NEAU-FHS4</strain>
    </source>
</reference>
<name>A0ABU7S6F3_9ACTN</name>
<dbReference type="PANTHER" id="PTHR43103">
    <property type="entry name" value="NUCLEOSIDE-DIPHOSPHATE-SUGAR EPIMERASE"/>
    <property type="match status" value="1"/>
</dbReference>
<dbReference type="Pfam" id="PF01370">
    <property type="entry name" value="Epimerase"/>
    <property type="match status" value="1"/>
</dbReference>
<accession>A0ABU7S6F3</accession>
<evidence type="ECO:0000259" key="4">
    <source>
        <dbReference type="Pfam" id="PF01370"/>
    </source>
</evidence>
<keyword evidence="3" id="KW-0520">NAD</keyword>
<evidence type="ECO:0000256" key="3">
    <source>
        <dbReference type="ARBA" id="ARBA00023027"/>
    </source>
</evidence>
<evidence type="ECO:0000313" key="6">
    <source>
        <dbReference type="Proteomes" id="UP001339911"/>
    </source>
</evidence>
<dbReference type="InterPro" id="IPR036291">
    <property type="entry name" value="NAD(P)-bd_dom_sf"/>
</dbReference>
<dbReference type="Gene3D" id="3.40.50.720">
    <property type="entry name" value="NAD(P)-binding Rossmann-like Domain"/>
    <property type="match status" value="1"/>
</dbReference>
<feature type="domain" description="NAD-dependent epimerase/dehydratase" evidence="4">
    <location>
        <begin position="17"/>
        <end position="192"/>
    </location>
</feature>
<dbReference type="EMBL" id="JAZGQL010000001">
    <property type="protein sequence ID" value="MEE6305514.1"/>
    <property type="molecule type" value="Genomic_DNA"/>
</dbReference>
<protein>
    <submittedName>
        <fullName evidence="5">NAD-dependent epimerase/dehydratase family protein</fullName>
    </submittedName>
</protein>
<keyword evidence="6" id="KW-1185">Reference proteome</keyword>
<evidence type="ECO:0000256" key="2">
    <source>
        <dbReference type="ARBA" id="ARBA00023002"/>
    </source>
</evidence>
<gene>
    <name evidence="5" type="ORF">V1634_01525</name>
</gene>
<dbReference type="RefSeq" id="WP_331205895.1">
    <property type="nucleotide sequence ID" value="NZ_JAZGQL010000001.1"/>
</dbReference>
<evidence type="ECO:0000256" key="1">
    <source>
        <dbReference type="ARBA" id="ARBA00007637"/>
    </source>
</evidence>
<organism evidence="5 6">
    <name type="scientific">Plantactinospora veratri</name>
    <dbReference type="NCBI Taxonomy" id="1436122"/>
    <lineage>
        <taxon>Bacteria</taxon>
        <taxon>Bacillati</taxon>
        <taxon>Actinomycetota</taxon>
        <taxon>Actinomycetes</taxon>
        <taxon>Micromonosporales</taxon>
        <taxon>Micromonosporaceae</taxon>
        <taxon>Plantactinospora</taxon>
    </lineage>
</organism>
<keyword evidence="2" id="KW-0560">Oxidoreductase</keyword>
<comment type="similarity">
    <text evidence="1">Belongs to the NAD(P)-dependent epimerase/dehydratase family.</text>
</comment>
<dbReference type="Proteomes" id="UP001339911">
    <property type="component" value="Unassembled WGS sequence"/>
</dbReference>
<sequence length="290" mass="31636">MTERRGVPGAENGGMRIAVTGGAGTVGRFVVDHALADGHTVVEIDRPSARYVSSGVPPELVRRPADVTDYPALLRALDGCEALVHLAAYPKPWDEPDHVVHNVNVTASYNGLRAAVELGITRVCLASSVNAVGGGYSRKPRFDYFPLDERHPSYNEDPYSLSKWLGEAQADSFARRYAELRIASLRLHAVVPTRPSTEPGSGNWALAVRDLWGYTLGRPAARACLLALTADFTGHQVCYVVAPETTSGIPSEQLRREHYPDVPVRGELHGNQGFFDCTKAERLLGWRHDG</sequence>
<comment type="caution">
    <text evidence="5">The sequence shown here is derived from an EMBL/GenBank/DDBJ whole genome shotgun (WGS) entry which is preliminary data.</text>
</comment>
<dbReference type="InterPro" id="IPR001509">
    <property type="entry name" value="Epimerase_deHydtase"/>
</dbReference>
<evidence type="ECO:0000313" key="5">
    <source>
        <dbReference type="EMBL" id="MEE6305514.1"/>
    </source>
</evidence>
<dbReference type="SUPFAM" id="SSF51735">
    <property type="entry name" value="NAD(P)-binding Rossmann-fold domains"/>
    <property type="match status" value="1"/>
</dbReference>
<dbReference type="PANTHER" id="PTHR43103:SF5">
    <property type="entry name" value="4-EPIMERASE, PUTATIVE (AFU_ORTHOLOGUE AFUA_7G00360)-RELATED"/>
    <property type="match status" value="1"/>
</dbReference>
<proteinExistence type="inferred from homology"/>